<dbReference type="EMBL" id="ML143482">
    <property type="protein sequence ID" value="TBU24309.1"/>
    <property type="molecule type" value="Genomic_DNA"/>
</dbReference>
<reference evidence="2" key="1">
    <citation type="submission" date="2019-01" db="EMBL/GenBank/DDBJ databases">
        <title>Draft genome sequences of three monokaryotic isolates of the white-rot basidiomycete fungus Dichomitus squalens.</title>
        <authorList>
            <consortium name="DOE Joint Genome Institute"/>
            <person name="Lopez S.C."/>
            <person name="Andreopoulos B."/>
            <person name="Pangilinan J."/>
            <person name="Lipzen A."/>
            <person name="Riley R."/>
            <person name="Ahrendt S."/>
            <person name="Ng V."/>
            <person name="Barry K."/>
            <person name="Daum C."/>
            <person name="Grigoriev I.V."/>
            <person name="Hilden K.S."/>
            <person name="Makela M.R."/>
            <person name="de Vries R.P."/>
        </authorList>
    </citation>
    <scope>NUCLEOTIDE SEQUENCE [LARGE SCALE GENOMIC DNA]</scope>
    <source>
        <strain evidence="2">OM18370.1</strain>
    </source>
</reference>
<sequence>MRLPPRASRALRLCAADDVDPVPLPSKKPDKRDAYDAFSSPDSAWSTISAKKRKEKGKDQRKDASIQKFKLRLRTVPPNNNGRKSYSKRDDVEAAPAEAKPQPRVTLYLPPPPKPQQRDSKPLPASQLPATRQGGSDDLSPPSFRPMAIRRIAPAHMSLSAYRAPTQGRRSEELSSDSLRDHHATYEGEDEAPTLTFDEGHLSHHYQHVRRAIAERKRLAAETWDLLDLPSCGVVFQDEWRAQPETTDEIRIICWAAHRRDT</sequence>
<evidence type="ECO:0000256" key="1">
    <source>
        <dbReference type="SAM" id="MobiDB-lite"/>
    </source>
</evidence>
<dbReference type="OrthoDB" id="3271131at2759"/>
<evidence type="ECO:0000313" key="2">
    <source>
        <dbReference type="EMBL" id="TBU24309.1"/>
    </source>
</evidence>
<organism evidence="2">
    <name type="scientific">Dichomitus squalens</name>
    <dbReference type="NCBI Taxonomy" id="114155"/>
    <lineage>
        <taxon>Eukaryota</taxon>
        <taxon>Fungi</taxon>
        <taxon>Dikarya</taxon>
        <taxon>Basidiomycota</taxon>
        <taxon>Agaricomycotina</taxon>
        <taxon>Agaricomycetes</taxon>
        <taxon>Polyporales</taxon>
        <taxon>Polyporaceae</taxon>
        <taxon>Dichomitus</taxon>
    </lineage>
</organism>
<gene>
    <name evidence="2" type="ORF">BD311DRAFT_781067</name>
</gene>
<dbReference type="Proteomes" id="UP000292957">
    <property type="component" value="Unassembled WGS sequence"/>
</dbReference>
<protein>
    <submittedName>
        <fullName evidence="2">Uncharacterized protein</fullName>
    </submittedName>
</protein>
<feature type="compositionally biased region" description="Polar residues" evidence="1">
    <location>
        <begin position="40"/>
        <end position="49"/>
    </location>
</feature>
<accession>A0A4Q9MB09</accession>
<name>A0A4Q9MB09_9APHY</name>
<feature type="region of interest" description="Disordered" evidence="1">
    <location>
        <begin position="14"/>
        <end position="144"/>
    </location>
</feature>
<feature type="compositionally biased region" description="Basic and acidic residues" evidence="1">
    <location>
        <begin position="56"/>
        <end position="65"/>
    </location>
</feature>
<dbReference type="AlphaFoldDB" id="A0A4Q9MB09"/>
<proteinExistence type="predicted"/>